<sequence>FITLADKKFGPMTTKRRGPGERPIKIPWAAARLSDEDWERVRLCCDILADANLYQQTGSSSSVPTLHRVIPALETISSRWEAKEKNSKFQVFRNALRAALEKLLKYYKHLDDACAYILALYLHPYYKLLYIKEQWGGEAEFHADLLAGIEMPRNWQAYAREVVETALRKVRQIEWDADIADDTHPPHVNDDDDDDDDGDSYDRARRRRLQSADSDDGWKIEMRWYEDDPALNVTKDVDTTAYWAVRPPIPCTSSTLC</sequence>
<dbReference type="AlphaFoldDB" id="A0A5C2RRE0"/>
<dbReference type="OrthoDB" id="2751170at2759"/>
<name>A0A5C2RRE0_9APHY</name>
<accession>A0A5C2RRE0</accession>
<keyword evidence="3" id="KW-1185">Reference proteome</keyword>
<evidence type="ECO:0000313" key="2">
    <source>
        <dbReference type="EMBL" id="RPD52736.1"/>
    </source>
</evidence>
<feature type="region of interest" description="Disordered" evidence="1">
    <location>
        <begin position="180"/>
        <end position="208"/>
    </location>
</feature>
<evidence type="ECO:0000256" key="1">
    <source>
        <dbReference type="SAM" id="MobiDB-lite"/>
    </source>
</evidence>
<proteinExistence type="predicted"/>
<dbReference type="SUPFAM" id="SSF53098">
    <property type="entry name" value="Ribonuclease H-like"/>
    <property type="match status" value="1"/>
</dbReference>
<reference evidence="2" key="1">
    <citation type="journal article" date="2018" name="Genome Biol. Evol.">
        <title>Genomics and development of Lentinus tigrinus, a white-rot wood-decaying mushroom with dimorphic fruiting bodies.</title>
        <authorList>
            <person name="Wu B."/>
            <person name="Xu Z."/>
            <person name="Knudson A."/>
            <person name="Carlson A."/>
            <person name="Chen N."/>
            <person name="Kovaka S."/>
            <person name="LaButti K."/>
            <person name="Lipzen A."/>
            <person name="Pennachio C."/>
            <person name="Riley R."/>
            <person name="Schakwitz W."/>
            <person name="Umezawa K."/>
            <person name="Ohm R.A."/>
            <person name="Grigoriev I.V."/>
            <person name="Nagy L.G."/>
            <person name="Gibbons J."/>
            <person name="Hibbett D."/>
        </authorList>
    </citation>
    <scope>NUCLEOTIDE SEQUENCE [LARGE SCALE GENOMIC DNA]</scope>
    <source>
        <strain evidence="2">ALCF2SS1-6</strain>
    </source>
</reference>
<protein>
    <submittedName>
        <fullName evidence="2">Uncharacterized protein</fullName>
    </submittedName>
</protein>
<dbReference type="EMBL" id="ML122342">
    <property type="protein sequence ID" value="RPD52736.1"/>
    <property type="molecule type" value="Genomic_DNA"/>
</dbReference>
<dbReference type="Proteomes" id="UP000313359">
    <property type="component" value="Unassembled WGS sequence"/>
</dbReference>
<evidence type="ECO:0000313" key="3">
    <source>
        <dbReference type="Proteomes" id="UP000313359"/>
    </source>
</evidence>
<organism evidence="2 3">
    <name type="scientific">Lentinus tigrinus ALCF2SS1-6</name>
    <dbReference type="NCBI Taxonomy" id="1328759"/>
    <lineage>
        <taxon>Eukaryota</taxon>
        <taxon>Fungi</taxon>
        <taxon>Dikarya</taxon>
        <taxon>Basidiomycota</taxon>
        <taxon>Agaricomycotina</taxon>
        <taxon>Agaricomycetes</taxon>
        <taxon>Polyporales</taxon>
        <taxon>Polyporaceae</taxon>
        <taxon>Lentinus</taxon>
    </lineage>
</organism>
<feature type="non-terminal residue" evidence="2">
    <location>
        <position position="1"/>
    </location>
</feature>
<gene>
    <name evidence="2" type="ORF">L227DRAFT_514341</name>
</gene>
<dbReference type="InterPro" id="IPR012337">
    <property type="entry name" value="RNaseH-like_sf"/>
</dbReference>
<feature type="compositionally biased region" description="Acidic residues" evidence="1">
    <location>
        <begin position="190"/>
        <end position="199"/>
    </location>
</feature>